<evidence type="ECO:0000256" key="7">
    <source>
        <dbReference type="ARBA" id="ARBA00022927"/>
    </source>
</evidence>
<evidence type="ECO:0000256" key="4">
    <source>
        <dbReference type="ARBA" id="ARBA00022448"/>
    </source>
</evidence>
<dbReference type="GO" id="GO:0051205">
    <property type="term" value="P:protein insertion into membrane"/>
    <property type="evidence" value="ECO:0007669"/>
    <property type="project" value="TreeGrafter"/>
</dbReference>
<comment type="function">
    <text evidence="11">Required for the insertion and/or proper folding and/or complex formation of integral membrane proteins into the membrane. Involved in integration of membrane proteins that insert both dependently and independently of the Sec translocase complex, as well as at least some lipoproteins. Aids folding of multispanning membrane proteins.</text>
</comment>
<keyword evidence="8 18" id="KW-1133">Transmembrane helix</keyword>
<protein>
    <recommendedName>
        <fullName evidence="3">Membrane protein insertase YidC</fullName>
    </recommendedName>
    <alternativeName>
        <fullName evidence="15">Foldase YidC</fullName>
    </alternativeName>
    <alternativeName>
        <fullName evidence="14">Membrane integrase YidC</fullName>
    </alternativeName>
    <alternativeName>
        <fullName evidence="13">Membrane protein YidC</fullName>
    </alternativeName>
</protein>
<dbReference type="AlphaFoldDB" id="A0A4Q7KLQ5"/>
<reference evidence="20 21" key="1">
    <citation type="submission" date="2019-02" db="EMBL/GenBank/DDBJ databases">
        <title>Genomic Encyclopedia of Type Strains, Phase IV (KMG-IV): sequencing the most valuable type-strain genomes for metagenomic binning, comparative biology and taxonomic classification.</title>
        <authorList>
            <person name="Goeker M."/>
        </authorList>
    </citation>
    <scope>NUCLEOTIDE SEQUENCE [LARGE SCALE GENOMIC DNA]</scope>
    <source>
        <strain evidence="20 21">DSM 101727</strain>
    </source>
</reference>
<gene>
    <name evidence="20" type="ORF">EV193_105156</name>
</gene>
<feature type="compositionally biased region" description="Basic and acidic residues" evidence="17">
    <location>
        <begin position="300"/>
        <end position="315"/>
    </location>
</feature>
<feature type="transmembrane region" description="Helical" evidence="18">
    <location>
        <begin position="211"/>
        <end position="239"/>
    </location>
</feature>
<keyword evidence="5" id="KW-1003">Cell membrane</keyword>
<dbReference type="PANTHER" id="PTHR12428">
    <property type="entry name" value="OXA1"/>
    <property type="match status" value="1"/>
</dbReference>
<dbReference type="Proteomes" id="UP000294257">
    <property type="component" value="Unassembled WGS sequence"/>
</dbReference>
<keyword evidence="7" id="KW-0653">Protein transport</keyword>
<dbReference type="InterPro" id="IPR028055">
    <property type="entry name" value="YidC/Oxa/ALB_C"/>
</dbReference>
<evidence type="ECO:0000256" key="11">
    <source>
        <dbReference type="ARBA" id="ARBA00025034"/>
    </source>
</evidence>
<evidence type="ECO:0000256" key="10">
    <source>
        <dbReference type="ARBA" id="ARBA00023186"/>
    </source>
</evidence>
<evidence type="ECO:0000313" key="20">
    <source>
        <dbReference type="EMBL" id="RZS37598.1"/>
    </source>
</evidence>
<dbReference type="InterPro" id="IPR001708">
    <property type="entry name" value="YidC/ALB3/OXA1/COX18"/>
</dbReference>
<evidence type="ECO:0000256" key="6">
    <source>
        <dbReference type="ARBA" id="ARBA00022692"/>
    </source>
</evidence>
<name>A0A4Q7KLQ5_9PSEU</name>
<comment type="subcellular location">
    <subcellularLocation>
        <location evidence="1">Cell membrane</location>
        <topology evidence="1">Multi-pass membrane protein</topology>
    </subcellularLocation>
    <subcellularLocation>
        <location evidence="16">Membrane</location>
        <topology evidence="16">Multi-pass membrane protein</topology>
    </subcellularLocation>
</comment>
<evidence type="ECO:0000259" key="19">
    <source>
        <dbReference type="Pfam" id="PF02096"/>
    </source>
</evidence>
<dbReference type="GO" id="GO:0015031">
    <property type="term" value="P:protein transport"/>
    <property type="evidence" value="ECO:0007669"/>
    <property type="project" value="UniProtKB-KW"/>
</dbReference>
<dbReference type="PANTHER" id="PTHR12428:SF65">
    <property type="entry name" value="CYTOCHROME C OXIDASE ASSEMBLY PROTEIN COX18, MITOCHONDRIAL"/>
    <property type="match status" value="1"/>
</dbReference>
<dbReference type="InterPro" id="IPR047196">
    <property type="entry name" value="YidC_ALB_C"/>
</dbReference>
<keyword evidence="21" id="KW-1185">Reference proteome</keyword>
<sequence length="372" mass="41160">MLNFIYYPVSFILWCWHWVFGHIFGPSNGVTWVLSIMFLVFTLRAIMFKPFVKQVRSMRKMQEFAPELKKIQKKYANDRQKQAQEMQKLQSQHGFNPLGGCLPMLLQIPVFIGLFHVLRSFGPGKNENYFFDKAGNQSYMDASIFGANLSNFVSQPVDQIRHLGGNQTAVIAVGMIAAVIAGVLTHLTARHSVSRQNPASATSQTNFMNKITLWVFPVGVVVGAAFFPFPIGLLVYWLANNSWTLMQQHFVYRKIDAEEKEQKAQAVEKKTALAPKPGQKPNPKKRPAGQTNTPKPGQKPKTDSTKSDDTAKPTDSKSASAGKSTGSAKPSSTPKPKASPNGASAPDSADAKPGEVPGIVNRRGKKQSRKRR</sequence>
<evidence type="ECO:0000256" key="18">
    <source>
        <dbReference type="SAM" id="Phobius"/>
    </source>
</evidence>
<dbReference type="Pfam" id="PF02096">
    <property type="entry name" value="60KD_IMP"/>
    <property type="match status" value="1"/>
</dbReference>
<comment type="subunit">
    <text evidence="12">Interacts with the Sec translocase complex via SecD. Specifically interacts with transmembrane segments of nascent integral membrane proteins during membrane integration.</text>
</comment>
<feature type="transmembrane region" description="Helical" evidence="18">
    <location>
        <begin position="169"/>
        <end position="190"/>
    </location>
</feature>
<feature type="domain" description="Membrane insertase YidC/Oxa/ALB C-terminal" evidence="19">
    <location>
        <begin position="32"/>
        <end position="253"/>
    </location>
</feature>
<dbReference type="NCBIfam" id="TIGR03592">
    <property type="entry name" value="yidC_oxa1_cterm"/>
    <property type="match status" value="1"/>
</dbReference>
<keyword evidence="10" id="KW-0143">Chaperone</keyword>
<evidence type="ECO:0000256" key="9">
    <source>
        <dbReference type="ARBA" id="ARBA00023136"/>
    </source>
</evidence>
<dbReference type="CDD" id="cd20070">
    <property type="entry name" value="5TM_YidC_Alb3"/>
    <property type="match status" value="1"/>
</dbReference>
<evidence type="ECO:0000256" key="3">
    <source>
        <dbReference type="ARBA" id="ARBA00015325"/>
    </source>
</evidence>
<evidence type="ECO:0000256" key="13">
    <source>
        <dbReference type="ARBA" id="ARBA00031538"/>
    </source>
</evidence>
<keyword evidence="9 18" id="KW-0472">Membrane</keyword>
<keyword evidence="4" id="KW-0813">Transport</keyword>
<feature type="transmembrane region" description="Helical" evidence="18">
    <location>
        <begin position="5"/>
        <end position="24"/>
    </location>
</feature>
<dbReference type="RefSeq" id="WP_130345075.1">
    <property type="nucleotide sequence ID" value="NZ_SGWQ01000005.1"/>
</dbReference>
<dbReference type="OrthoDB" id="9780552at2"/>
<evidence type="ECO:0000256" key="17">
    <source>
        <dbReference type="SAM" id="MobiDB-lite"/>
    </source>
</evidence>
<accession>A0A4Q7KLQ5</accession>
<evidence type="ECO:0000256" key="16">
    <source>
        <dbReference type="RuleBase" id="RU003945"/>
    </source>
</evidence>
<dbReference type="EMBL" id="SGWQ01000005">
    <property type="protein sequence ID" value="RZS37598.1"/>
    <property type="molecule type" value="Genomic_DNA"/>
</dbReference>
<evidence type="ECO:0000313" key="21">
    <source>
        <dbReference type="Proteomes" id="UP000294257"/>
    </source>
</evidence>
<evidence type="ECO:0000256" key="15">
    <source>
        <dbReference type="ARBA" id="ARBA00033342"/>
    </source>
</evidence>
<organism evidence="20 21">
    <name type="scientific">Herbihabitans rhizosphaerae</name>
    <dbReference type="NCBI Taxonomy" id="1872711"/>
    <lineage>
        <taxon>Bacteria</taxon>
        <taxon>Bacillati</taxon>
        <taxon>Actinomycetota</taxon>
        <taxon>Actinomycetes</taxon>
        <taxon>Pseudonocardiales</taxon>
        <taxon>Pseudonocardiaceae</taxon>
        <taxon>Herbihabitans</taxon>
    </lineage>
</organism>
<evidence type="ECO:0000256" key="5">
    <source>
        <dbReference type="ARBA" id="ARBA00022475"/>
    </source>
</evidence>
<dbReference type="GO" id="GO:0005886">
    <property type="term" value="C:plasma membrane"/>
    <property type="evidence" value="ECO:0007669"/>
    <property type="project" value="UniProtKB-SubCell"/>
</dbReference>
<keyword evidence="6 16" id="KW-0812">Transmembrane</keyword>
<comment type="similarity">
    <text evidence="2">Belongs to the OXA1/ALB3/YidC family. Type 1 subfamily.</text>
</comment>
<proteinExistence type="inferred from homology"/>
<evidence type="ECO:0000256" key="14">
    <source>
        <dbReference type="ARBA" id="ARBA00033245"/>
    </source>
</evidence>
<feature type="compositionally biased region" description="Low complexity" evidence="17">
    <location>
        <begin position="316"/>
        <end position="340"/>
    </location>
</feature>
<evidence type="ECO:0000256" key="8">
    <source>
        <dbReference type="ARBA" id="ARBA00022989"/>
    </source>
</evidence>
<feature type="region of interest" description="Disordered" evidence="17">
    <location>
        <begin position="263"/>
        <end position="372"/>
    </location>
</feature>
<feature type="transmembrane region" description="Helical" evidence="18">
    <location>
        <begin position="30"/>
        <end position="52"/>
    </location>
</feature>
<evidence type="ECO:0000256" key="2">
    <source>
        <dbReference type="ARBA" id="ARBA00010527"/>
    </source>
</evidence>
<feature type="compositionally biased region" description="Basic residues" evidence="17">
    <location>
        <begin position="362"/>
        <end position="372"/>
    </location>
</feature>
<evidence type="ECO:0000256" key="12">
    <source>
        <dbReference type="ARBA" id="ARBA00026028"/>
    </source>
</evidence>
<comment type="caution">
    <text evidence="20">The sequence shown here is derived from an EMBL/GenBank/DDBJ whole genome shotgun (WGS) entry which is preliminary data.</text>
</comment>
<evidence type="ECO:0000256" key="1">
    <source>
        <dbReference type="ARBA" id="ARBA00004651"/>
    </source>
</evidence>
<dbReference type="NCBIfam" id="NF002899">
    <property type="entry name" value="PRK03449.1"/>
    <property type="match status" value="1"/>
</dbReference>
<dbReference type="GO" id="GO:0032977">
    <property type="term" value="F:membrane insertase activity"/>
    <property type="evidence" value="ECO:0007669"/>
    <property type="project" value="InterPro"/>
</dbReference>